<dbReference type="Proteomes" id="UP001500449">
    <property type="component" value="Unassembled WGS sequence"/>
</dbReference>
<keyword evidence="3" id="KW-1185">Reference proteome</keyword>
<evidence type="ECO:0000313" key="2">
    <source>
        <dbReference type="EMBL" id="GAA1880682.1"/>
    </source>
</evidence>
<feature type="compositionally biased region" description="Basic and acidic residues" evidence="1">
    <location>
        <begin position="1"/>
        <end position="11"/>
    </location>
</feature>
<evidence type="ECO:0000313" key="3">
    <source>
        <dbReference type="Proteomes" id="UP001500449"/>
    </source>
</evidence>
<dbReference type="RefSeq" id="WP_344428084.1">
    <property type="nucleotide sequence ID" value="NZ_BAAAQK010000032.1"/>
</dbReference>
<feature type="region of interest" description="Disordered" evidence="1">
    <location>
        <begin position="1"/>
        <end position="50"/>
    </location>
</feature>
<gene>
    <name evidence="2" type="ORF">GCM10009836_72480</name>
</gene>
<protein>
    <submittedName>
        <fullName evidence="2">Uncharacterized protein</fullName>
    </submittedName>
</protein>
<proteinExistence type="predicted"/>
<accession>A0ABN2NTN8</accession>
<dbReference type="EMBL" id="BAAAQK010000032">
    <property type="protein sequence ID" value="GAA1880682.1"/>
    <property type="molecule type" value="Genomic_DNA"/>
</dbReference>
<comment type="caution">
    <text evidence="2">The sequence shown here is derived from an EMBL/GenBank/DDBJ whole genome shotgun (WGS) entry which is preliminary data.</text>
</comment>
<evidence type="ECO:0000256" key="1">
    <source>
        <dbReference type="SAM" id="MobiDB-lite"/>
    </source>
</evidence>
<feature type="compositionally biased region" description="Polar residues" evidence="1">
    <location>
        <begin position="17"/>
        <end position="34"/>
    </location>
</feature>
<reference evidence="2 3" key="1">
    <citation type="journal article" date="2019" name="Int. J. Syst. Evol. Microbiol.">
        <title>The Global Catalogue of Microorganisms (GCM) 10K type strain sequencing project: providing services to taxonomists for standard genome sequencing and annotation.</title>
        <authorList>
            <consortium name="The Broad Institute Genomics Platform"/>
            <consortium name="The Broad Institute Genome Sequencing Center for Infectious Disease"/>
            <person name="Wu L."/>
            <person name="Ma J."/>
        </authorList>
    </citation>
    <scope>NUCLEOTIDE SEQUENCE [LARGE SCALE GENOMIC DNA]</scope>
    <source>
        <strain evidence="2 3">JCM 16009</strain>
    </source>
</reference>
<organism evidence="2 3">
    <name type="scientific">Pseudonocardia ailaonensis</name>
    <dbReference type="NCBI Taxonomy" id="367279"/>
    <lineage>
        <taxon>Bacteria</taxon>
        <taxon>Bacillati</taxon>
        <taxon>Actinomycetota</taxon>
        <taxon>Actinomycetes</taxon>
        <taxon>Pseudonocardiales</taxon>
        <taxon>Pseudonocardiaceae</taxon>
        <taxon>Pseudonocardia</taxon>
    </lineage>
</organism>
<sequence>MTDSRFVDRTHPARGRTPSSARTTPAAGTSTARTPESPGPKSTGPAGSTSYDLAIELASRDIVAAYRDAPDRTTAQRIARNVTVWLSGIYGHAAIRDLAERLAHQLADVITHTTAPPIPPAGH</sequence>
<name>A0ABN2NTN8_9PSEU</name>